<evidence type="ECO:0000313" key="3">
    <source>
        <dbReference type="EMBL" id="GIZ95185.1"/>
    </source>
</evidence>
<dbReference type="InterPro" id="IPR022742">
    <property type="entry name" value="Hydrolase_4"/>
</dbReference>
<dbReference type="InterPro" id="IPR029058">
    <property type="entry name" value="AB_hydrolase_fold"/>
</dbReference>
<reference evidence="2 5" key="1">
    <citation type="submission" date="2021-07" db="EMBL/GenBank/DDBJ databases">
        <title>Whole genome sequencing of carbapenem-resistant Pseudomonas spp. isolated in Japan.</title>
        <authorList>
            <person name="Suzuki M."/>
            <person name="Maehana S."/>
            <person name="Kitasato H."/>
        </authorList>
    </citation>
    <scope>NUCLEOTIDE SEQUENCE</scope>
    <source>
        <strain evidence="2">KAM435</strain>
        <strain evidence="3 5">KAM436</strain>
    </source>
</reference>
<protein>
    <submittedName>
        <fullName evidence="2">Osmotically inducible protein C</fullName>
    </submittedName>
</protein>
<dbReference type="InterPro" id="IPR015946">
    <property type="entry name" value="KH_dom-like_a/b"/>
</dbReference>
<evidence type="ECO:0000313" key="4">
    <source>
        <dbReference type="Proteomes" id="UP000887212"/>
    </source>
</evidence>
<evidence type="ECO:0000313" key="5">
    <source>
        <dbReference type="Proteomes" id="UP000887228"/>
    </source>
</evidence>
<dbReference type="PANTHER" id="PTHR39624:SF2">
    <property type="entry name" value="OSMC-LIKE PROTEIN"/>
    <property type="match status" value="1"/>
</dbReference>
<dbReference type="InterPro" id="IPR003718">
    <property type="entry name" value="OsmC/Ohr_fam"/>
</dbReference>
<dbReference type="Proteomes" id="UP000887228">
    <property type="component" value="Unassembled WGS sequence"/>
</dbReference>
<dbReference type="SUPFAM" id="SSF82784">
    <property type="entry name" value="OsmC-like"/>
    <property type="match status" value="1"/>
</dbReference>
<name>A0AA37CIN1_AQUAC</name>
<accession>A0AA37CIN1</accession>
<evidence type="ECO:0000313" key="2">
    <source>
        <dbReference type="EMBL" id="GIZ90848.1"/>
    </source>
</evidence>
<feature type="domain" description="Serine aminopeptidase S33" evidence="1">
    <location>
        <begin position="31"/>
        <end position="148"/>
    </location>
</feature>
<dbReference type="Gene3D" id="3.30.300.20">
    <property type="match status" value="1"/>
</dbReference>
<organism evidence="2 4">
    <name type="scientific">Aquipseudomonas alcaligenes</name>
    <name type="common">Pseudomonas alcaligenes</name>
    <dbReference type="NCBI Taxonomy" id="43263"/>
    <lineage>
        <taxon>Bacteria</taxon>
        <taxon>Pseudomonadati</taxon>
        <taxon>Pseudomonadota</taxon>
        <taxon>Gammaproteobacteria</taxon>
        <taxon>Pseudomonadales</taxon>
        <taxon>Pseudomonadaceae</taxon>
        <taxon>Aquipseudomonas</taxon>
    </lineage>
</organism>
<gene>
    <name evidence="2" type="ORF">KAM435_41750</name>
    <name evidence="3" type="ORF">KAM436_41530</name>
</gene>
<evidence type="ECO:0000259" key="1">
    <source>
        <dbReference type="Pfam" id="PF12146"/>
    </source>
</evidence>
<dbReference type="Gene3D" id="3.40.50.1820">
    <property type="entry name" value="alpha/beta hydrolase"/>
    <property type="match status" value="1"/>
</dbReference>
<comment type="caution">
    <text evidence="2">The sequence shown here is derived from an EMBL/GenBank/DDBJ whole genome shotgun (WGS) entry which is preliminary data.</text>
</comment>
<dbReference type="Proteomes" id="UP000887212">
    <property type="component" value="Unassembled WGS sequence"/>
</dbReference>
<dbReference type="AlphaFoldDB" id="A0AA37CIN1"/>
<dbReference type="EMBL" id="BPMT01000034">
    <property type="protein sequence ID" value="GIZ95185.1"/>
    <property type="molecule type" value="Genomic_DNA"/>
</dbReference>
<sequence length="412" mass="43854">MGVMRSNKVEFPGAQANRLAGVIELPEQGAPRAFAVFAHCFTCGKNSLAATRVSRALAARGIATLRFDFTGLGDSEGEFGHAGISANVADLVAAVRWMQETHGEVSLLVGHSLGGTAALLASRQLPQIKAVCTIGAPATAAHLLRQFKGATEDALGDWQVKLGGRDFSLSAGFIGELQHHESGAAASAGLGRALLVMHAPRDEVVGAEQAHALFSVASHPRSFVSLDDADHLLTRGSDATYAADVLVAWAGRYVGGDTPQPVAAPVDLPPGEVWIGERDHSFWRAMRAGAHQLDADEPRSLGGGDRGPGPYDLLLMSLGACTSMTLRLYAKRKGYALDDVQVVLRHERLHANDCAECEGRSGRVERIAREITVRGDLDDAQRADLLRVADLCPVHRTLEGKPVIVTRLRAEH</sequence>
<dbReference type="SUPFAM" id="SSF53474">
    <property type="entry name" value="alpha/beta-Hydrolases"/>
    <property type="match status" value="1"/>
</dbReference>
<dbReference type="InterPro" id="IPR036102">
    <property type="entry name" value="OsmC/Ohrsf"/>
</dbReference>
<dbReference type="EMBL" id="BPMS01000037">
    <property type="protein sequence ID" value="GIZ90848.1"/>
    <property type="molecule type" value="Genomic_DNA"/>
</dbReference>
<dbReference type="PANTHER" id="PTHR39624">
    <property type="entry name" value="PROTEIN INVOLVED IN RIMO-MEDIATED BETA-METHYLTHIOLATION OF RIBOSOMAL PROTEIN S12 YCAO"/>
    <property type="match status" value="1"/>
</dbReference>
<proteinExistence type="predicted"/>
<dbReference type="Pfam" id="PF12146">
    <property type="entry name" value="Hydrolase_4"/>
    <property type="match status" value="1"/>
</dbReference>
<dbReference type="Pfam" id="PF02566">
    <property type="entry name" value="OsmC"/>
    <property type="match status" value="1"/>
</dbReference>